<name>A0A0Q3P6G9_AMAAE</name>
<evidence type="ECO:0000256" key="1">
    <source>
        <dbReference type="SAM" id="MobiDB-lite"/>
    </source>
</evidence>
<proteinExistence type="predicted"/>
<evidence type="ECO:0000313" key="3">
    <source>
        <dbReference type="Proteomes" id="UP000051836"/>
    </source>
</evidence>
<dbReference type="AlphaFoldDB" id="A0A0Q3P6G9"/>
<sequence>MLSLGSSAAVASQGHMVLAKLQTHGELRHGRGWSGRLDAQLDGQRDVQSPLQAGLVTGQITGNGPVPVPLGQLVISFLSSIIGSSPYLLEVAQSRGGQKKDGSGMLMMLIQRGDLSSLTGMEEQAAKQQETWEKGKFDRRRGEVKGKRDE</sequence>
<gene>
    <name evidence="2" type="ORF">AAES_136100</name>
</gene>
<organism evidence="2 3">
    <name type="scientific">Amazona aestiva</name>
    <name type="common">Blue-fronted Amazon parrot</name>
    <dbReference type="NCBI Taxonomy" id="12930"/>
    <lineage>
        <taxon>Eukaryota</taxon>
        <taxon>Metazoa</taxon>
        <taxon>Chordata</taxon>
        <taxon>Craniata</taxon>
        <taxon>Vertebrata</taxon>
        <taxon>Euteleostomi</taxon>
        <taxon>Archelosauria</taxon>
        <taxon>Archosauria</taxon>
        <taxon>Dinosauria</taxon>
        <taxon>Saurischia</taxon>
        <taxon>Theropoda</taxon>
        <taxon>Coelurosauria</taxon>
        <taxon>Aves</taxon>
        <taxon>Neognathae</taxon>
        <taxon>Neoaves</taxon>
        <taxon>Telluraves</taxon>
        <taxon>Australaves</taxon>
        <taxon>Psittaciformes</taxon>
        <taxon>Psittacidae</taxon>
        <taxon>Amazona</taxon>
    </lineage>
</organism>
<dbReference type="EMBL" id="LMAW01002858">
    <property type="protein sequence ID" value="KQK76371.1"/>
    <property type="molecule type" value="Genomic_DNA"/>
</dbReference>
<dbReference type="Proteomes" id="UP000051836">
    <property type="component" value="Unassembled WGS sequence"/>
</dbReference>
<keyword evidence="3" id="KW-1185">Reference proteome</keyword>
<evidence type="ECO:0000313" key="2">
    <source>
        <dbReference type="EMBL" id="KQK76371.1"/>
    </source>
</evidence>
<accession>A0A0Q3P6G9</accession>
<protein>
    <submittedName>
        <fullName evidence="2">Uncharacterized protein</fullName>
    </submittedName>
</protein>
<comment type="caution">
    <text evidence="2">The sequence shown here is derived from an EMBL/GenBank/DDBJ whole genome shotgun (WGS) entry which is preliminary data.</text>
</comment>
<feature type="region of interest" description="Disordered" evidence="1">
    <location>
        <begin position="119"/>
        <end position="150"/>
    </location>
</feature>
<feature type="compositionally biased region" description="Basic and acidic residues" evidence="1">
    <location>
        <begin position="130"/>
        <end position="150"/>
    </location>
</feature>
<reference evidence="2 3" key="1">
    <citation type="submission" date="2015-10" db="EMBL/GenBank/DDBJ databases">
        <authorList>
            <person name="Gilbert D.G."/>
        </authorList>
    </citation>
    <scope>NUCLEOTIDE SEQUENCE [LARGE SCALE GENOMIC DNA]</scope>
    <source>
        <strain evidence="2">FVVF132</strain>
    </source>
</reference>